<name>A0ABR1EFL6_NECAM</name>
<reference evidence="1 2" key="1">
    <citation type="submission" date="2023-08" db="EMBL/GenBank/DDBJ databases">
        <title>A Necator americanus chromosomal reference genome.</title>
        <authorList>
            <person name="Ilik V."/>
            <person name="Petrzelkova K.J."/>
            <person name="Pardy F."/>
            <person name="Fuh T."/>
            <person name="Niatou-Singa F.S."/>
            <person name="Gouil Q."/>
            <person name="Baker L."/>
            <person name="Ritchie M.E."/>
            <person name="Jex A.R."/>
            <person name="Gazzola D."/>
            <person name="Li H."/>
            <person name="Toshio Fujiwara R."/>
            <person name="Zhan B."/>
            <person name="Aroian R.V."/>
            <person name="Pafco B."/>
            <person name="Schwarz E.M."/>
        </authorList>
    </citation>
    <scope>NUCLEOTIDE SEQUENCE [LARGE SCALE GENOMIC DNA]</scope>
    <source>
        <strain evidence="1 2">Aroian</strain>
        <tissue evidence="1">Whole animal</tissue>
    </source>
</reference>
<proteinExistence type="predicted"/>
<gene>
    <name evidence="1" type="primary">Necator_chrX.g22503</name>
    <name evidence="1" type="ORF">RB195_022340</name>
</gene>
<dbReference type="EMBL" id="JAVFWL010000006">
    <property type="protein sequence ID" value="KAK6761238.1"/>
    <property type="molecule type" value="Genomic_DNA"/>
</dbReference>
<keyword evidence="2" id="KW-1185">Reference proteome</keyword>
<protein>
    <submittedName>
        <fullName evidence="1">Uncharacterized protein</fullName>
    </submittedName>
</protein>
<evidence type="ECO:0000313" key="1">
    <source>
        <dbReference type="EMBL" id="KAK6761238.1"/>
    </source>
</evidence>
<sequence>MNFGAVAQAAALEAVRWIIAVRRTLDGNAGIRDETAISIGNYTVYCGDADERKVDAALQDRRLKLWIVGARAPTETNEGNSKVAFYDLLNALMPKMPNQEVVIVGIDANAKIGLEQQSDVLGEWYNPAKCTSDNVTVRSAFENR</sequence>
<accession>A0ABR1EFL6</accession>
<organism evidence="1 2">
    <name type="scientific">Necator americanus</name>
    <name type="common">Human hookworm</name>
    <dbReference type="NCBI Taxonomy" id="51031"/>
    <lineage>
        <taxon>Eukaryota</taxon>
        <taxon>Metazoa</taxon>
        <taxon>Ecdysozoa</taxon>
        <taxon>Nematoda</taxon>
        <taxon>Chromadorea</taxon>
        <taxon>Rhabditida</taxon>
        <taxon>Rhabditina</taxon>
        <taxon>Rhabditomorpha</taxon>
        <taxon>Strongyloidea</taxon>
        <taxon>Ancylostomatidae</taxon>
        <taxon>Bunostominae</taxon>
        <taxon>Necator</taxon>
    </lineage>
</organism>
<evidence type="ECO:0000313" key="2">
    <source>
        <dbReference type="Proteomes" id="UP001303046"/>
    </source>
</evidence>
<dbReference type="Proteomes" id="UP001303046">
    <property type="component" value="Unassembled WGS sequence"/>
</dbReference>
<comment type="caution">
    <text evidence="1">The sequence shown here is derived from an EMBL/GenBank/DDBJ whole genome shotgun (WGS) entry which is preliminary data.</text>
</comment>